<keyword evidence="4" id="KW-1185">Reference proteome</keyword>
<evidence type="ECO:0000313" key="3">
    <source>
        <dbReference type="EMBL" id="KAK4144998.1"/>
    </source>
</evidence>
<proteinExistence type="predicted"/>
<dbReference type="Proteomes" id="UP001302676">
    <property type="component" value="Unassembled WGS sequence"/>
</dbReference>
<evidence type="ECO:0000313" key="4">
    <source>
        <dbReference type="Proteomes" id="UP001302676"/>
    </source>
</evidence>
<dbReference type="RefSeq" id="XP_062638369.1">
    <property type="nucleotide sequence ID" value="XM_062780235.1"/>
</dbReference>
<dbReference type="GeneID" id="87816848"/>
<evidence type="ECO:0000256" key="1">
    <source>
        <dbReference type="SAM" id="MobiDB-lite"/>
    </source>
</evidence>
<dbReference type="EMBL" id="MU853572">
    <property type="protein sequence ID" value="KAK4144998.1"/>
    <property type="molecule type" value="Genomic_DNA"/>
</dbReference>
<gene>
    <name evidence="3" type="ORF">C8A04DRAFT_27246</name>
</gene>
<reference evidence="3" key="2">
    <citation type="submission" date="2023-05" db="EMBL/GenBank/DDBJ databases">
        <authorList>
            <consortium name="Lawrence Berkeley National Laboratory"/>
            <person name="Steindorff A."/>
            <person name="Hensen N."/>
            <person name="Bonometti L."/>
            <person name="Westerberg I."/>
            <person name="Brannstrom I.O."/>
            <person name="Guillou S."/>
            <person name="Cros-Aarteil S."/>
            <person name="Calhoun S."/>
            <person name="Haridas S."/>
            <person name="Kuo A."/>
            <person name="Mondo S."/>
            <person name="Pangilinan J."/>
            <person name="Riley R."/>
            <person name="Labutti K."/>
            <person name="Andreopoulos B."/>
            <person name="Lipzen A."/>
            <person name="Chen C."/>
            <person name="Yanf M."/>
            <person name="Daum C."/>
            <person name="Ng V."/>
            <person name="Clum A."/>
            <person name="Ohm R."/>
            <person name="Martin F."/>
            <person name="Silar P."/>
            <person name="Natvig D."/>
            <person name="Lalanne C."/>
            <person name="Gautier V."/>
            <person name="Ament-Velasquez S.L."/>
            <person name="Kruys A."/>
            <person name="Hutchinson M.I."/>
            <person name="Powell A.J."/>
            <person name="Barry K."/>
            <person name="Miller A.N."/>
            <person name="Grigoriev I.V."/>
            <person name="Debuchy R."/>
            <person name="Gladieux P."/>
            <person name="Thoren M.H."/>
            <person name="Johannesson H."/>
        </authorList>
    </citation>
    <scope>NUCLEOTIDE SEQUENCE</scope>
    <source>
        <strain evidence="3">CBS 141.50</strain>
    </source>
</reference>
<organism evidence="3 4">
    <name type="scientific">Dichotomopilus funicola</name>
    <dbReference type="NCBI Taxonomy" id="1934379"/>
    <lineage>
        <taxon>Eukaryota</taxon>
        <taxon>Fungi</taxon>
        <taxon>Dikarya</taxon>
        <taxon>Ascomycota</taxon>
        <taxon>Pezizomycotina</taxon>
        <taxon>Sordariomycetes</taxon>
        <taxon>Sordariomycetidae</taxon>
        <taxon>Sordariales</taxon>
        <taxon>Chaetomiaceae</taxon>
        <taxon>Dichotomopilus</taxon>
    </lineage>
</organism>
<feature type="region of interest" description="Disordered" evidence="1">
    <location>
        <begin position="208"/>
        <end position="228"/>
    </location>
</feature>
<feature type="signal peptide" evidence="2">
    <location>
        <begin position="1"/>
        <end position="18"/>
    </location>
</feature>
<protein>
    <recommendedName>
        <fullName evidence="5">Accumulation-associated protein</fullName>
    </recommendedName>
</protein>
<comment type="caution">
    <text evidence="3">The sequence shown here is derived from an EMBL/GenBank/DDBJ whole genome shotgun (WGS) entry which is preliminary data.</text>
</comment>
<evidence type="ECO:0000256" key="2">
    <source>
        <dbReference type="SAM" id="SignalP"/>
    </source>
</evidence>
<accession>A0AAN6ZP13</accession>
<feature type="chain" id="PRO_5042904125" description="Accumulation-associated protein" evidence="2">
    <location>
        <begin position="19"/>
        <end position="259"/>
    </location>
</feature>
<evidence type="ECO:0008006" key="5">
    <source>
        <dbReference type="Google" id="ProtNLM"/>
    </source>
</evidence>
<reference evidence="3" key="1">
    <citation type="journal article" date="2023" name="Mol. Phylogenet. Evol.">
        <title>Genome-scale phylogeny and comparative genomics of the fungal order Sordariales.</title>
        <authorList>
            <person name="Hensen N."/>
            <person name="Bonometti L."/>
            <person name="Westerberg I."/>
            <person name="Brannstrom I.O."/>
            <person name="Guillou S."/>
            <person name="Cros-Aarteil S."/>
            <person name="Calhoun S."/>
            <person name="Haridas S."/>
            <person name="Kuo A."/>
            <person name="Mondo S."/>
            <person name="Pangilinan J."/>
            <person name="Riley R."/>
            <person name="LaButti K."/>
            <person name="Andreopoulos B."/>
            <person name="Lipzen A."/>
            <person name="Chen C."/>
            <person name="Yan M."/>
            <person name="Daum C."/>
            <person name="Ng V."/>
            <person name="Clum A."/>
            <person name="Steindorff A."/>
            <person name="Ohm R.A."/>
            <person name="Martin F."/>
            <person name="Silar P."/>
            <person name="Natvig D.O."/>
            <person name="Lalanne C."/>
            <person name="Gautier V."/>
            <person name="Ament-Velasquez S.L."/>
            <person name="Kruys A."/>
            <person name="Hutchinson M.I."/>
            <person name="Powell A.J."/>
            <person name="Barry K."/>
            <person name="Miller A.N."/>
            <person name="Grigoriev I.V."/>
            <person name="Debuchy R."/>
            <person name="Gladieux P."/>
            <person name="Hiltunen Thoren M."/>
            <person name="Johannesson H."/>
        </authorList>
    </citation>
    <scope>NUCLEOTIDE SEQUENCE</scope>
    <source>
        <strain evidence="3">CBS 141.50</strain>
    </source>
</reference>
<dbReference type="AlphaFoldDB" id="A0AAN6ZP13"/>
<keyword evidence="2" id="KW-0732">Signal</keyword>
<name>A0AAN6ZP13_9PEZI</name>
<sequence>MKLSTSLLFSAQVLSILALPAPPEIGKVAANTTVGGAAGAGEAGGAAEGEAGAEENEIEQQGQFGTVITLGGGDIKTDTVFPPGTNGALEVEFQNQEGRQLRVTENPTPAAAPAGFVALEPVSYIVELSGGAAGAQGLTLQKIDYIQNAESTTDISAGQVGRFCPEANSFVFGEGEFEFEAEEKELSLSVTNMVGEWAFFVPDPASAGGAGEGAGEGGTAAGELGTGEGAGTGADASCAAGTTCRALLDALRQLVGGQV</sequence>